<dbReference type="AlphaFoldDB" id="A0A6J6WFX7"/>
<proteinExistence type="predicted"/>
<accession>A0A6J6WFX7</accession>
<evidence type="ECO:0000256" key="1">
    <source>
        <dbReference type="SAM" id="Phobius"/>
    </source>
</evidence>
<keyword evidence="1" id="KW-1133">Transmembrane helix</keyword>
<name>A0A6J6WFX7_9ZZZZ</name>
<keyword evidence="1" id="KW-0472">Membrane</keyword>
<sequence>MSVISTPRRVALEPKRTTRAPGKRVSTARAARRVAKRRSSITVPVLLFGLAVLTIGALILANARQMQIGAMQRQLLDAQSSYATSVDAFTRAAAPERIATAAGHMHLVVPQTVIQIHQAPLNVRLAPPRFVGGAAEKSRVVTSSRISIATPAPKQR</sequence>
<protein>
    <submittedName>
        <fullName evidence="2">Unannotated protein</fullName>
    </submittedName>
</protein>
<gene>
    <name evidence="2" type="ORF">UFOPK2958_00658</name>
</gene>
<organism evidence="2">
    <name type="scientific">freshwater metagenome</name>
    <dbReference type="NCBI Taxonomy" id="449393"/>
    <lineage>
        <taxon>unclassified sequences</taxon>
        <taxon>metagenomes</taxon>
        <taxon>ecological metagenomes</taxon>
    </lineage>
</organism>
<feature type="transmembrane region" description="Helical" evidence="1">
    <location>
        <begin position="41"/>
        <end position="63"/>
    </location>
</feature>
<reference evidence="2" key="1">
    <citation type="submission" date="2020-05" db="EMBL/GenBank/DDBJ databases">
        <authorList>
            <person name="Chiriac C."/>
            <person name="Salcher M."/>
            <person name="Ghai R."/>
            <person name="Kavagutti S V."/>
        </authorList>
    </citation>
    <scope>NUCLEOTIDE SEQUENCE</scope>
</reference>
<evidence type="ECO:0000313" key="2">
    <source>
        <dbReference type="EMBL" id="CAB4782929.1"/>
    </source>
</evidence>
<keyword evidence="1" id="KW-0812">Transmembrane</keyword>
<dbReference type="EMBL" id="CAFAAB010000061">
    <property type="protein sequence ID" value="CAB4782929.1"/>
    <property type="molecule type" value="Genomic_DNA"/>
</dbReference>